<dbReference type="PANTHER" id="PTHR30570:SF1">
    <property type="entry name" value="PHOSPHATE-BINDING PROTEIN PSTS"/>
    <property type="match status" value="1"/>
</dbReference>
<dbReference type="Proteomes" id="UP000184032">
    <property type="component" value="Unassembled WGS sequence"/>
</dbReference>
<accession>A0A1M5QNE3</accession>
<dbReference type="STRING" id="1120995.SAMN02745245_00664"/>
<keyword evidence="8" id="KW-0449">Lipoprotein</keyword>
<reference evidence="11" key="1">
    <citation type="submission" date="2016-11" db="EMBL/GenBank/DDBJ databases">
        <authorList>
            <person name="Varghese N."/>
            <person name="Submissions S."/>
        </authorList>
    </citation>
    <scope>NUCLEOTIDE SEQUENCE [LARGE SCALE GENOMIC DNA]</scope>
    <source>
        <strain evidence="11">DSM 21120</strain>
    </source>
</reference>
<dbReference type="PROSITE" id="PS51257">
    <property type="entry name" value="PROKAR_LIPOPROTEIN"/>
    <property type="match status" value="1"/>
</dbReference>
<feature type="domain" description="PBP" evidence="9">
    <location>
        <begin position="176"/>
        <end position="283"/>
    </location>
</feature>
<keyword evidence="6" id="KW-0732">Signal</keyword>
<comment type="function">
    <text evidence="1">Part of the ABC transporter complex PstSACB involved in phosphate import.</text>
</comment>
<evidence type="ECO:0000256" key="8">
    <source>
        <dbReference type="ARBA" id="ARBA00023288"/>
    </source>
</evidence>
<gene>
    <name evidence="10" type="ORF">SAMN02745245_00664</name>
</gene>
<dbReference type="InterPro" id="IPR024370">
    <property type="entry name" value="PBP_domain"/>
</dbReference>
<evidence type="ECO:0000256" key="4">
    <source>
        <dbReference type="ARBA" id="ARBA00011529"/>
    </source>
</evidence>
<comment type="subunit">
    <text evidence="4">The complex is composed of two ATP-binding proteins (PstB), two transmembrane proteins (PstC and PstA) and a solute-binding protein (PstS).</text>
</comment>
<keyword evidence="5" id="KW-0592">Phosphate transport</keyword>
<protein>
    <submittedName>
        <fullName evidence="10">Phosphate ABC transporter substrate-binding protein, PhoT family (TC 3.A.1.7.1)</fullName>
    </submittedName>
</protein>
<keyword evidence="5" id="KW-0813">Transport</keyword>
<dbReference type="PANTHER" id="PTHR30570">
    <property type="entry name" value="PERIPLASMIC PHOSPHATE BINDING COMPONENT OF PHOSPHATE ABC TRANSPORTER"/>
    <property type="match status" value="1"/>
</dbReference>
<evidence type="ECO:0000256" key="2">
    <source>
        <dbReference type="ARBA" id="ARBA00004193"/>
    </source>
</evidence>
<keyword evidence="7" id="KW-0564">Palmitate</keyword>
<dbReference type="Pfam" id="PF12849">
    <property type="entry name" value="PBP_like_2"/>
    <property type="match status" value="2"/>
</dbReference>
<evidence type="ECO:0000259" key="9">
    <source>
        <dbReference type="Pfam" id="PF12849"/>
    </source>
</evidence>
<dbReference type="SUPFAM" id="SSF53850">
    <property type="entry name" value="Periplasmic binding protein-like II"/>
    <property type="match status" value="2"/>
</dbReference>
<evidence type="ECO:0000256" key="6">
    <source>
        <dbReference type="ARBA" id="ARBA00022729"/>
    </source>
</evidence>
<dbReference type="GO" id="GO:0006817">
    <property type="term" value="P:phosphate ion transport"/>
    <property type="evidence" value="ECO:0007669"/>
    <property type="project" value="UniProtKB-KW"/>
</dbReference>
<comment type="subcellular location">
    <subcellularLocation>
        <location evidence="2">Cell membrane</location>
        <topology evidence="2">Lipid-anchor</topology>
    </subcellularLocation>
</comment>
<evidence type="ECO:0000313" key="11">
    <source>
        <dbReference type="Proteomes" id="UP000184032"/>
    </source>
</evidence>
<dbReference type="AlphaFoldDB" id="A0A1M5QNE3"/>
<dbReference type="Gene3D" id="3.40.190.10">
    <property type="entry name" value="Periplasmic binding protein-like II"/>
    <property type="match status" value="3"/>
</dbReference>
<proteinExistence type="inferred from homology"/>
<sequence>MGRYKSSKNLGIVLCAIIIVLLSSCASKDSKTIINVITREQGSGTRTAFIEITGVLEKDGQGRETDNTYEEAVVQNSTEAVLNAVSNDENAIGYISLGSLNDTVKAVKVDGAEVNSENIKNGSYKIQRPFTMVYNKDISEEALDFIKYIESDEGQKVVEDMGYVSDMRGITYETTNSEAKITIAGSTSVSPLMEKLVENYKKFNPKFKADIQATGSSAGIKSVQEGSAEMGMSSRELKDSEIELNSSIIARDGIAVVVNKDAPVEDLSLEKIKDIFEGKLTSWE</sequence>
<keyword evidence="11" id="KW-1185">Reference proteome</keyword>
<dbReference type="InterPro" id="IPR050811">
    <property type="entry name" value="Phosphate_ABC_transporter"/>
</dbReference>
<evidence type="ECO:0000256" key="5">
    <source>
        <dbReference type="ARBA" id="ARBA00022592"/>
    </source>
</evidence>
<comment type="similarity">
    <text evidence="3">Belongs to the PstS family.</text>
</comment>
<name>A0A1M5QNE3_9FIRM</name>
<feature type="domain" description="PBP" evidence="9">
    <location>
        <begin position="31"/>
        <end position="153"/>
    </location>
</feature>
<dbReference type="GO" id="GO:0005886">
    <property type="term" value="C:plasma membrane"/>
    <property type="evidence" value="ECO:0007669"/>
    <property type="project" value="UniProtKB-SubCell"/>
</dbReference>
<evidence type="ECO:0000256" key="1">
    <source>
        <dbReference type="ARBA" id="ARBA00002841"/>
    </source>
</evidence>
<dbReference type="EMBL" id="FQXI01000003">
    <property type="protein sequence ID" value="SHH15270.1"/>
    <property type="molecule type" value="Genomic_DNA"/>
</dbReference>
<evidence type="ECO:0000256" key="7">
    <source>
        <dbReference type="ARBA" id="ARBA00023139"/>
    </source>
</evidence>
<evidence type="ECO:0000313" key="10">
    <source>
        <dbReference type="EMBL" id="SHH15270.1"/>
    </source>
</evidence>
<organism evidence="10 11">
    <name type="scientific">Anaerosphaera aminiphila DSM 21120</name>
    <dbReference type="NCBI Taxonomy" id="1120995"/>
    <lineage>
        <taxon>Bacteria</taxon>
        <taxon>Bacillati</taxon>
        <taxon>Bacillota</taxon>
        <taxon>Tissierellia</taxon>
        <taxon>Tissierellales</taxon>
        <taxon>Peptoniphilaceae</taxon>
        <taxon>Anaerosphaera</taxon>
    </lineage>
</organism>
<evidence type="ECO:0000256" key="3">
    <source>
        <dbReference type="ARBA" id="ARBA00008725"/>
    </source>
</evidence>